<sequence>MDTFNYQPIDLDRPAFRLLQLFKGEGPDLECILYQAFLDGEDTIPYHALSYTWGSTEKSSTMEVDGEMLSVTENLYTALQHLRRKDVDQILWVDAICIDQDNEVERGHQVQQMCVIYSQAQEVIVWLGQATDETDIFMNSLGRLEEYSSNYDHRNWNLRDWDQFWKFVPQDPGRILRKGLGLLLQRPWFKRVWILQEVASAKTARVQCGTKSVKAQTFTLAPPLIGTTPERHCKAVLEIMPGCLRKESWWNEKRGLYNLLQKFGASEASDPRDNVYALLGLSTDAQGPHSLRPDYTKNVQEVINNTYLFLFGSSE</sequence>
<dbReference type="EMBL" id="ML996212">
    <property type="protein sequence ID" value="KAF2730690.1"/>
    <property type="molecule type" value="Genomic_DNA"/>
</dbReference>
<dbReference type="Proteomes" id="UP000799444">
    <property type="component" value="Unassembled WGS sequence"/>
</dbReference>
<gene>
    <name evidence="2" type="ORF">EJ04DRAFT_399498</name>
</gene>
<dbReference type="InterPro" id="IPR010730">
    <property type="entry name" value="HET"/>
</dbReference>
<protein>
    <submittedName>
        <fullName evidence="2">HET-domain-containing protein</fullName>
    </submittedName>
</protein>
<feature type="domain" description="Heterokaryon incompatibility" evidence="1">
    <location>
        <begin position="46"/>
        <end position="197"/>
    </location>
</feature>
<accession>A0A9P4QS67</accession>
<dbReference type="InterPro" id="IPR052895">
    <property type="entry name" value="HetReg/Transcr_Mod"/>
</dbReference>
<proteinExistence type="predicted"/>
<keyword evidence="3" id="KW-1185">Reference proteome</keyword>
<dbReference type="AlphaFoldDB" id="A0A9P4QS67"/>
<dbReference type="PANTHER" id="PTHR24148:SF78">
    <property type="entry name" value="HETEROKARYON INCOMPATIBILITY DOMAIN-CONTAINING PROTEIN"/>
    <property type="match status" value="1"/>
</dbReference>
<evidence type="ECO:0000313" key="2">
    <source>
        <dbReference type="EMBL" id="KAF2730690.1"/>
    </source>
</evidence>
<feature type="non-terminal residue" evidence="2">
    <location>
        <position position="315"/>
    </location>
</feature>
<comment type="caution">
    <text evidence="2">The sequence shown here is derived from an EMBL/GenBank/DDBJ whole genome shotgun (WGS) entry which is preliminary data.</text>
</comment>
<evidence type="ECO:0000313" key="3">
    <source>
        <dbReference type="Proteomes" id="UP000799444"/>
    </source>
</evidence>
<reference evidence="2" key="1">
    <citation type="journal article" date="2020" name="Stud. Mycol.">
        <title>101 Dothideomycetes genomes: a test case for predicting lifestyles and emergence of pathogens.</title>
        <authorList>
            <person name="Haridas S."/>
            <person name="Albert R."/>
            <person name="Binder M."/>
            <person name="Bloem J."/>
            <person name="Labutti K."/>
            <person name="Salamov A."/>
            <person name="Andreopoulos B."/>
            <person name="Baker S."/>
            <person name="Barry K."/>
            <person name="Bills G."/>
            <person name="Bluhm B."/>
            <person name="Cannon C."/>
            <person name="Castanera R."/>
            <person name="Culley D."/>
            <person name="Daum C."/>
            <person name="Ezra D."/>
            <person name="Gonzalez J."/>
            <person name="Henrissat B."/>
            <person name="Kuo A."/>
            <person name="Liang C."/>
            <person name="Lipzen A."/>
            <person name="Lutzoni F."/>
            <person name="Magnuson J."/>
            <person name="Mondo S."/>
            <person name="Nolan M."/>
            <person name="Ohm R."/>
            <person name="Pangilinan J."/>
            <person name="Park H.-J."/>
            <person name="Ramirez L."/>
            <person name="Alfaro M."/>
            <person name="Sun H."/>
            <person name="Tritt A."/>
            <person name="Yoshinaga Y."/>
            <person name="Zwiers L.-H."/>
            <person name="Turgeon B."/>
            <person name="Goodwin S."/>
            <person name="Spatafora J."/>
            <person name="Crous P."/>
            <person name="Grigoriev I."/>
        </authorList>
    </citation>
    <scope>NUCLEOTIDE SEQUENCE</scope>
    <source>
        <strain evidence="2">CBS 125425</strain>
    </source>
</reference>
<name>A0A9P4QS67_9PLEO</name>
<dbReference type="Pfam" id="PF06985">
    <property type="entry name" value="HET"/>
    <property type="match status" value="1"/>
</dbReference>
<dbReference type="PANTHER" id="PTHR24148">
    <property type="entry name" value="ANKYRIN REPEAT DOMAIN-CONTAINING PROTEIN 39 HOMOLOG-RELATED"/>
    <property type="match status" value="1"/>
</dbReference>
<dbReference type="OrthoDB" id="194358at2759"/>
<organism evidence="2 3">
    <name type="scientific">Polyplosphaeria fusca</name>
    <dbReference type="NCBI Taxonomy" id="682080"/>
    <lineage>
        <taxon>Eukaryota</taxon>
        <taxon>Fungi</taxon>
        <taxon>Dikarya</taxon>
        <taxon>Ascomycota</taxon>
        <taxon>Pezizomycotina</taxon>
        <taxon>Dothideomycetes</taxon>
        <taxon>Pleosporomycetidae</taxon>
        <taxon>Pleosporales</taxon>
        <taxon>Tetraplosphaeriaceae</taxon>
        <taxon>Polyplosphaeria</taxon>
    </lineage>
</organism>
<evidence type="ECO:0000259" key="1">
    <source>
        <dbReference type="Pfam" id="PF06985"/>
    </source>
</evidence>